<evidence type="ECO:0000313" key="4">
    <source>
        <dbReference type="EMBL" id="KAL3832050.1"/>
    </source>
</evidence>
<dbReference type="InterPro" id="IPR058641">
    <property type="entry name" value="GVIN1_dom"/>
</dbReference>
<comment type="similarity">
    <text evidence="1">Belongs to the TRAFAC class dynamin-like GTPase superfamily. Very large inducible GTPase (VLIG) family.</text>
</comment>
<accession>A0ABD3T5R8</accession>
<dbReference type="PANTHER" id="PTHR14819">
    <property type="entry name" value="GTP-BINDING"/>
    <property type="match status" value="1"/>
</dbReference>
<dbReference type="Pfam" id="PF25496">
    <property type="entry name" value="URGCP"/>
    <property type="match status" value="1"/>
</dbReference>
<dbReference type="PROSITE" id="PS51717">
    <property type="entry name" value="G_VLIG"/>
    <property type="match status" value="1"/>
</dbReference>
<dbReference type="Gene3D" id="3.40.50.300">
    <property type="entry name" value="P-loop containing nucleotide triphosphate hydrolases"/>
    <property type="match status" value="1"/>
</dbReference>
<comment type="caution">
    <text evidence="4">The sequence shown here is derived from an EMBL/GenBank/DDBJ whole genome shotgun (WGS) entry which is preliminary data.</text>
</comment>
<dbReference type="SUPFAM" id="SSF52540">
    <property type="entry name" value="P-loop containing nucleoside triphosphate hydrolases"/>
    <property type="match status" value="1"/>
</dbReference>
<sequence length="1610" mass="186827">MEDIEKNQNIEIESAEYETSSDEIRREQNDQDKLSEVLNILNLTDKYPGRLTCSDMYNITKGSLSDEQPNCHKDLANYFLHKIAKYNYTARDMRLTEDLKHRSTSVQEGKRRTYRPKNDKCAEETKISPMDVIIAIFVCCDDICKQDLVSHMWSCRMAVPLIIQEKELPSQPSCYLWPLRSLVMRWDTEVNKEHCVREGCLVKEAVTSFAFIRFGEVSVSKSALINSVISGSENTHSIFMNRDSPGSTKNRLLVDGMIDIGWYFPTPKNAVKLHSCFQDAVMFLNLHGDAYELQNQLELLSKLANTITVLCKVSDFDRYRNIFKSYVVRGSTFLIMLTDQIISTEDAKVIDGVLHYLEADDTKLELMEVFNMNKAELVKDTRFNLSKLSKRKCMPLEHILSLNVRVSIDEKTKDHEESKAEALTVYNMVRKTPCQDRIKKHLPLQGIPWNNWAKADKERLRTTNKSRNEDVESYKADRLKIMNISRLQQREILEKGDNDTLLHRFLKSINTDNDRKRKVFLRWLKYELDDLSREELRPVYRRYHQIIKNLATVEERVKGAQKVELEKIDKDVTLLCFGLEHILREMGQTYEALMFKRNSIIRRYNCNLLPYLAAKILLDGYPFELLDGNVNSVPLCWVRDVLSALEHAFKRNNNVQEVRTKVISALGIQSSGKSTMLNVLFGCQYAVSAGRCTRGAYCQVIEVDELFREELGTDLIMAIDTEGLRAPELSSGNQMVKHDNELSTFVIGLADITILNLMGENTTSLDELLPISVHAFLRMELATHFKPKCVIIHQNVNKEDEEKLLNQGVILEEKLNKMTQLACKVEGVETKSFNDIIDFVVSRDVHYVSQLFEGIQPMAPISTRYSEELNTFKQALLKNDNHSVQKSLTSFVSHLANLWSNIKKDDFVYQFRNTIETEARRKLDDFWCHANCSFRQNINKMVETSYIQLHNCTDIDQLNSLVASLNSDLIRDISKEYENQKCIFKQFLDEADTVIKETMMRWSTDMEKRLDDLRTDLVKETSAKLREFEQDTKRKISLNNGVLKYEIQLKTDMHNLATFVKSKEHTSEIDISSLFETHWTNWTSSILDKLPRHEACINIEADAQDAILRSYPSERVYLTTYLSKKTIDKYDKSDFDANEIVKHKFNLTDISKDIKYYQNLANEVFELVDAILYTRKRFVRPYAAVDIYEIVSLVQQHMESKQMTKVKHKVYFLVLVCGHAIKRLKMFHEEYESQNNLTNFLESQKEHYFRVFKSLFSETERLNQLANNCQEIFKKGILNKMTRTFIGKIVIGMENSSLIRREKSWIMLTLLIDTATVGSFDEFVTFIETPEKSISCYISKLVENYFNQDVNPLHSIFTSALDDIRKEVRLLLEKTFIDEEKNFETWLKSLQTNAQAIIVLENIKQVKNLGTNDINLNQLNDMLKTGLNQTVIAISCDMQSYLTSNRELFKTMVVEEIKKTIIGCTEGCPFCGAVCMVASSDHSSKSDHYTSLHRPQGLKHWHNPNSKVLVTRTCPESVASRFLGFIHTKDGKKSQCLYKDYKNHFPDWSISADDTGEETSFWNWFFVTYAKEIARDKSTVYRIPESWKELDKETEIEKLRTKAKISWKTT</sequence>
<dbReference type="Pfam" id="PF25974">
    <property type="entry name" value="URGCP_9th"/>
    <property type="match status" value="1"/>
</dbReference>
<dbReference type="EMBL" id="JBJQND010000019">
    <property type="protein sequence ID" value="KAL3832050.1"/>
    <property type="molecule type" value="Genomic_DNA"/>
</dbReference>
<dbReference type="InterPro" id="IPR052986">
    <property type="entry name" value="VLIG_GTPase"/>
</dbReference>
<feature type="domain" description="VLIG-type G" evidence="3">
    <location>
        <begin position="657"/>
        <end position="899"/>
    </location>
</feature>
<dbReference type="InterPro" id="IPR027417">
    <property type="entry name" value="P-loop_NTPase"/>
</dbReference>
<reference evidence="4 5" key="1">
    <citation type="submission" date="2024-11" db="EMBL/GenBank/DDBJ databases">
        <title>Chromosome-level genome assembly of the freshwater bivalve Anodonta woodiana.</title>
        <authorList>
            <person name="Chen X."/>
        </authorList>
    </citation>
    <scope>NUCLEOTIDE SEQUENCE [LARGE SCALE GENOMIC DNA]</scope>
    <source>
        <strain evidence="4">MN2024</strain>
        <tissue evidence="4">Gills</tissue>
    </source>
</reference>
<evidence type="ECO:0000256" key="2">
    <source>
        <dbReference type="SAM" id="MobiDB-lite"/>
    </source>
</evidence>
<keyword evidence="5" id="KW-1185">Reference proteome</keyword>
<feature type="region of interest" description="Disordered" evidence="2">
    <location>
        <begin position="1"/>
        <end position="24"/>
    </location>
</feature>
<dbReference type="Proteomes" id="UP001634394">
    <property type="component" value="Unassembled WGS sequence"/>
</dbReference>
<dbReference type="InterPro" id="IPR057365">
    <property type="entry name" value="URGCP"/>
</dbReference>
<dbReference type="PANTHER" id="PTHR14819:SF5">
    <property type="entry name" value="INTERFERON-INDUCED VERY LARGE GTPASE 1"/>
    <property type="match status" value="1"/>
</dbReference>
<gene>
    <name evidence="4" type="ORF">ACJMK2_023729</name>
</gene>
<name>A0ABD3T5R8_SINWO</name>
<evidence type="ECO:0000259" key="3">
    <source>
        <dbReference type="PROSITE" id="PS51717"/>
    </source>
</evidence>
<dbReference type="InterPro" id="IPR030383">
    <property type="entry name" value="G_VLIG_dom"/>
</dbReference>
<proteinExistence type="inferred from homology"/>
<protein>
    <recommendedName>
        <fullName evidence="3">VLIG-type G domain-containing protein</fullName>
    </recommendedName>
</protein>
<organism evidence="4 5">
    <name type="scientific">Sinanodonta woodiana</name>
    <name type="common">Chinese pond mussel</name>
    <name type="synonym">Anodonta woodiana</name>
    <dbReference type="NCBI Taxonomy" id="1069815"/>
    <lineage>
        <taxon>Eukaryota</taxon>
        <taxon>Metazoa</taxon>
        <taxon>Spiralia</taxon>
        <taxon>Lophotrochozoa</taxon>
        <taxon>Mollusca</taxon>
        <taxon>Bivalvia</taxon>
        <taxon>Autobranchia</taxon>
        <taxon>Heteroconchia</taxon>
        <taxon>Palaeoheterodonta</taxon>
        <taxon>Unionida</taxon>
        <taxon>Unionoidea</taxon>
        <taxon>Unionidae</taxon>
        <taxon>Unioninae</taxon>
        <taxon>Sinanodonta</taxon>
    </lineage>
</organism>
<evidence type="ECO:0000256" key="1">
    <source>
        <dbReference type="ARBA" id="ARBA00006828"/>
    </source>
</evidence>
<evidence type="ECO:0000313" key="5">
    <source>
        <dbReference type="Proteomes" id="UP001634394"/>
    </source>
</evidence>
<dbReference type="Pfam" id="PF25683">
    <property type="entry name" value="URGCP_GTPase"/>
    <property type="match status" value="1"/>
</dbReference>